<dbReference type="PANTHER" id="PTHR37469:SF2">
    <property type="entry name" value="CELLOBIONIC ACID PHOSPHORYLASE"/>
    <property type="match status" value="1"/>
</dbReference>
<dbReference type="RefSeq" id="WP_203165801.1">
    <property type="nucleotide sequence ID" value="NZ_JAEVLS010000001.1"/>
</dbReference>
<dbReference type="SUPFAM" id="SSF48208">
    <property type="entry name" value="Six-hairpin glycosidases"/>
    <property type="match status" value="1"/>
</dbReference>
<dbReference type="InterPro" id="IPR008928">
    <property type="entry name" value="6-hairpin_glycosidase_sf"/>
</dbReference>
<dbReference type="Pfam" id="PF17167">
    <property type="entry name" value="Glyco_hydro_94"/>
    <property type="match status" value="1"/>
</dbReference>
<evidence type="ECO:0000259" key="4">
    <source>
        <dbReference type="Pfam" id="PF21250"/>
    </source>
</evidence>
<comment type="caution">
    <text evidence="7">The sequence shown here is derived from an EMBL/GenBank/DDBJ whole genome shotgun (WGS) entry which is preliminary data.</text>
</comment>
<reference evidence="7 8" key="1">
    <citation type="journal article" date="2021" name="Int. J. Syst. Evol. Microbiol.">
        <title>Steroidobacter gossypii sp. nov., isolated from soil of cotton cropping field.</title>
        <authorList>
            <person name="Huang R."/>
            <person name="Yang S."/>
            <person name="Zhen C."/>
            <person name="Liu W."/>
        </authorList>
    </citation>
    <scope>NUCLEOTIDE SEQUENCE [LARGE SCALE GENOMIC DNA]</scope>
    <source>
        <strain evidence="7 8">S1-65</strain>
    </source>
</reference>
<evidence type="ECO:0000256" key="2">
    <source>
        <dbReference type="ARBA" id="ARBA00022679"/>
    </source>
</evidence>
<evidence type="ECO:0000259" key="6">
    <source>
        <dbReference type="Pfam" id="PF21958"/>
    </source>
</evidence>
<dbReference type="InterPro" id="IPR053831">
    <property type="entry name" value="SOGP_N"/>
</dbReference>
<dbReference type="EMBL" id="JAEVLS010000001">
    <property type="protein sequence ID" value="MBM0103847.1"/>
    <property type="molecule type" value="Genomic_DNA"/>
</dbReference>
<evidence type="ECO:0008006" key="9">
    <source>
        <dbReference type="Google" id="ProtNLM"/>
    </source>
</evidence>
<dbReference type="InterPro" id="IPR048773">
    <property type="entry name" value="SOGP_C"/>
</dbReference>
<gene>
    <name evidence="7" type="ORF">JM946_03790</name>
</gene>
<protein>
    <recommendedName>
        <fullName evidence="9">Glycosyl hydrolase 36 catalytic domain-containing protein</fullName>
    </recommendedName>
</protein>
<feature type="domain" description="SOGP N-terminal" evidence="6">
    <location>
        <begin position="19"/>
        <end position="246"/>
    </location>
</feature>
<proteinExistence type="predicted"/>
<sequence>MPLSQITRLESPAGLAVELLENGAVRRMDHGETIVNLFLGNELEGGVANLYLRRLNADAVQYIELLGPRSPTRFTRSGDAWIGAGEWSGVRYTVQLRLASSAPAWFWQVSLENSSGTAQQLDVIYVQDVALAPYATVRLNEFYVSQYVDHTPLSHPKHGHVVASRQNLSAGGCNPWCVIGSMRQAVGFATDGMQVHGLASRAGERPIGIVQGLPTRRLQHEHSMVAIQDEPLQLAPAERASTGFFGSLSADHQAATSPTDLDAVDRALALPEAAFTEFDLTPGEAIDASTLFSHAPLLKALDLQSDELGELFGTQRRHEERDEQGNVLAFFHDADSHVALRAKETRVLRPHGHILRSGRHTTPDELALTSTVWMNGVFHSMLTQGHVSFNRLLSTVHSYLGLFRSHGLRVFVDISGEWQLLDTPSAFEIGPDACRWIYKHSGGLIEVRSEARAEHQMSLQISVLSGAAPRILVSSHVALNGDDGSVLGGAQWRQDGSEVVIQPAENSDLAKRFPQGCFVLTPHADAKLEAVGGDELLFRDGRSRQQPFVCMVIAATKWFALTVRGNLVTESIDVPKSSGAPLVELLGIEAPAGSSHAVQVDRLAEILPWFKHNAFVHYLSPRGLEQYSGGGWGTRDVTQGPVEMLLAMGHFAPIRDLLLRVMQAQAADGDWPQWFMFFDRERDIRAGDSHGDIVFWPLLALAQYLVASGDSSILDEPVPYYTSGHAMPAVSVWKHVERALKVIERRVAGGTALAAYGHGDWNDALQPADPAMREHLCSSWTVTLHHQVLITLAQALRSLGREPEAARFESWAENVKRDFQHVLLVDGVLTGYALFEDKGKESYLLHPRDGITGVRYSSLAMIHAILEDLLSPEQVQQHLRLIDLHLSGPDGIRLFDRPMNYHGGPQRFFQRAESATFFGREIGLMYMHAHLRYAQALARVGETERFFRALCQANPIGIQSLAPSATLRQSNCYYSSSDAAFEDRYQASAEYERVARGTVPLDGGWRIYSSGAGIGLALIVRRFLGLSIEAHDVTLDPVIPSALSGLRVRLSLFGKPVSLVYEVDSAGWGVSEVNVNGQNISLTHDANPYRKGAARIDRVTLIARLDQPDNTITIKVG</sequence>
<dbReference type="InterPro" id="IPR037018">
    <property type="entry name" value="GH65_N"/>
</dbReference>
<dbReference type="InterPro" id="IPR012341">
    <property type="entry name" value="6hp_glycosidase-like_sf"/>
</dbReference>
<evidence type="ECO:0000313" key="8">
    <source>
        <dbReference type="Proteomes" id="UP000661077"/>
    </source>
</evidence>
<evidence type="ECO:0000313" key="7">
    <source>
        <dbReference type="EMBL" id="MBM0103847.1"/>
    </source>
</evidence>
<organism evidence="7 8">
    <name type="scientific">Steroidobacter gossypii</name>
    <dbReference type="NCBI Taxonomy" id="2805490"/>
    <lineage>
        <taxon>Bacteria</taxon>
        <taxon>Pseudomonadati</taxon>
        <taxon>Pseudomonadota</taxon>
        <taxon>Gammaproteobacteria</taxon>
        <taxon>Steroidobacterales</taxon>
        <taxon>Steroidobacteraceae</taxon>
        <taxon>Steroidobacter</taxon>
    </lineage>
</organism>
<keyword evidence="8" id="KW-1185">Reference proteome</keyword>
<dbReference type="Gene3D" id="1.50.10.10">
    <property type="match status" value="1"/>
</dbReference>
<dbReference type="Pfam" id="PF21250">
    <property type="entry name" value="SOGP_2nd"/>
    <property type="match status" value="1"/>
</dbReference>
<feature type="domain" description="Glycosyl hydrolase 94 catalytic" evidence="3">
    <location>
        <begin position="631"/>
        <end position="821"/>
    </location>
</feature>
<feature type="domain" description="Glycoside phosphorylase super sandwich" evidence="4">
    <location>
        <begin position="317"/>
        <end position="565"/>
    </location>
</feature>
<keyword evidence="2" id="KW-0808">Transferase</keyword>
<dbReference type="Proteomes" id="UP000661077">
    <property type="component" value="Unassembled WGS sequence"/>
</dbReference>
<accession>A0ABS1WSC2</accession>
<evidence type="ECO:0000259" key="3">
    <source>
        <dbReference type="Pfam" id="PF17167"/>
    </source>
</evidence>
<dbReference type="InterPro" id="IPR052047">
    <property type="entry name" value="GH94_Enzymes"/>
</dbReference>
<dbReference type="Pfam" id="PF21958">
    <property type="entry name" value="SOGP_N"/>
    <property type="match status" value="1"/>
</dbReference>
<dbReference type="Pfam" id="PF21270">
    <property type="entry name" value="SOGP_4th"/>
    <property type="match status" value="1"/>
</dbReference>
<keyword evidence="1" id="KW-0328">Glycosyltransferase</keyword>
<dbReference type="Gene3D" id="2.70.98.40">
    <property type="entry name" value="Glycoside hydrolase, family 65, N-terminal domain"/>
    <property type="match status" value="1"/>
</dbReference>
<name>A0ABS1WSC2_9GAMM</name>
<dbReference type="InterPro" id="IPR033432">
    <property type="entry name" value="GH94_catalytic"/>
</dbReference>
<evidence type="ECO:0000256" key="1">
    <source>
        <dbReference type="ARBA" id="ARBA00022676"/>
    </source>
</evidence>
<dbReference type="PANTHER" id="PTHR37469">
    <property type="entry name" value="CELLOBIONIC ACID PHOSPHORYLASE-RELATED"/>
    <property type="match status" value="1"/>
</dbReference>
<evidence type="ECO:0000259" key="5">
    <source>
        <dbReference type="Pfam" id="PF21270"/>
    </source>
</evidence>
<feature type="domain" description="Glycoside phosphorylase C-terminal" evidence="5">
    <location>
        <begin position="1027"/>
        <end position="1104"/>
    </location>
</feature>
<dbReference type="InterPro" id="IPR048771">
    <property type="entry name" value="SOGP_2nd"/>
</dbReference>